<keyword evidence="2" id="KW-1185">Reference proteome</keyword>
<protein>
    <submittedName>
        <fullName evidence="1">Uncharacterized protein</fullName>
    </submittedName>
</protein>
<organism evidence="1 2">
    <name type="scientific">Hymenobacter mellowenesis</name>
    <dbReference type="NCBI Taxonomy" id="3063995"/>
    <lineage>
        <taxon>Bacteria</taxon>
        <taxon>Pseudomonadati</taxon>
        <taxon>Bacteroidota</taxon>
        <taxon>Cytophagia</taxon>
        <taxon>Cytophagales</taxon>
        <taxon>Hymenobacteraceae</taxon>
        <taxon>Hymenobacter</taxon>
    </lineage>
</organism>
<reference evidence="1" key="1">
    <citation type="submission" date="2023-07" db="EMBL/GenBank/DDBJ databases">
        <authorList>
            <person name="Kim M.K."/>
        </authorList>
    </citation>
    <scope>NUCLEOTIDE SEQUENCE</scope>
    <source>
        <strain evidence="1">M29</strain>
    </source>
</reference>
<gene>
    <name evidence="1" type="ORF">Q5H92_08980</name>
</gene>
<dbReference type="EMBL" id="JAUQSX010000004">
    <property type="protein sequence ID" value="MDO7846489.1"/>
    <property type="molecule type" value="Genomic_DNA"/>
</dbReference>
<dbReference type="InterPro" id="IPR046558">
    <property type="entry name" value="DUF6712"/>
</dbReference>
<dbReference type="Pfam" id="PF20459">
    <property type="entry name" value="DUF6712"/>
    <property type="match status" value="1"/>
</dbReference>
<accession>A0ABT9A9G8</accession>
<comment type="caution">
    <text evidence="1">The sequence shown here is derived from an EMBL/GenBank/DDBJ whole genome shotgun (WGS) entry which is preliminary data.</text>
</comment>
<dbReference type="Proteomes" id="UP001167796">
    <property type="component" value="Unassembled WGS sequence"/>
</dbReference>
<name>A0ABT9A9G8_9BACT</name>
<dbReference type="RefSeq" id="WP_305011177.1">
    <property type="nucleotide sequence ID" value="NZ_JAUQSX010000004.1"/>
</dbReference>
<sequence>MATLKRLVTFPEITARTVVALGSEAHKFTVAIPLAEQQHLRPVLGQALYSELLSFIQTATPDDADPLSALAEQVKDMLSTWAVVEAWPSLLGHIEAAGFVTKVGKSEGTTRADVELTDRQEAALRRTAILQSAELVRWLTEHKSEYPSWEAPGGPPSTEMALGGLLL</sequence>
<evidence type="ECO:0000313" key="1">
    <source>
        <dbReference type="EMBL" id="MDO7846489.1"/>
    </source>
</evidence>
<evidence type="ECO:0000313" key="2">
    <source>
        <dbReference type="Proteomes" id="UP001167796"/>
    </source>
</evidence>
<proteinExistence type="predicted"/>